<dbReference type="InterPro" id="IPR036779">
    <property type="entry name" value="LysM_dom_sf"/>
</dbReference>
<dbReference type="EMBL" id="BMCJ01000009">
    <property type="protein sequence ID" value="GGD02819.1"/>
    <property type="molecule type" value="Genomic_DNA"/>
</dbReference>
<dbReference type="PANTHER" id="PTHR31157">
    <property type="entry name" value="SCP DOMAIN-CONTAINING PROTEIN"/>
    <property type="match status" value="1"/>
</dbReference>
<dbReference type="PANTHER" id="PTHR31157:SF1">
    <property type="entry name" value="SCP DOMAIN-CONTAINING PROTEIN"/>
    <property type="match status" value="1"/>
</dbReference>
<dbReference type="CDD" id="cd05379">
    <property type="entry name" value="CAP_bacterial"/>
    <property type="match status" value="1"/>
</dbReference>
<dbReference type="InterPro" id="IPR018392">
    <property type="entry name" value="LysM"/>
</dbReference>
<dbReference type="Gene3D" id="3.10.350.10">
    <property type="entry name" value="LysM domain"/>
    <property type="match status" value="1"/>
</dbReference>
<comment type="caution">
    <text evidence="2">The sequence shown here is derived from an EMBL/GenBank/DDBJ whole genome shotgun (WGS) entry which is preliminary data.</text>
</comment>
<dbReference type="SUPFAM" id="SSF55797">
    <property type="entry name" value="PR-1-like"/>
    <property type="match status" value="1"/>
</dbReference>
<dbReference type="PROSITE" id="PS51782">
    <property type="entry name" value="LYSM"/>
    <property type="match status" value="1"/>
</dbReference>
<evidence type="ECO:0000313" key="2">
    <source>
        <dbReference type="EMBL" id="GGD02819.1"/>
    </source>
</evidence>
<dbReference type="SUPFAM" id="SSF54106">
    <property type="entry name" value="LysM domain"/>
    <property type="match status" value="1"/>
</dbReference>
<dbReference type="Pfam" id="PF00188">
    <property type="entry name" value="CAP"/>
    <property type="match status" value="1"/>
</dbReference>
<dbReference type="CDD" id="cd00118">
    <property type="entry name" value="LysM"/>
    <property type="match status" value="1"/>
</dbReference>
<keyword evidence="3" id="KW-1185">Reference proteome</keyword>
<feature type="domain" description="LysM" evidence="1">
    <location>
        <begin position="28"/>
        <end position="73"/>
    </location>
</feature>
<accession>A0ABQ1PTC3</accession>
<dbReference type="Proteomes" id="UP000619534">
    <property type="component" value="Unassembled WGS sequence"/>
</dbReference>
<dbReference type="Gene3D" id="3.40.33.10">
    <property type="entry name" value="CAP"/>
    <property type="match status" value="1"/>
</dbReference>
<gene>
    <name evidence="2" type="ORF">GCM10007216_36990</name>
</gene>
<sequence>MGKAIVCLLGFIFLQFYGTGNHVDANTMNYHVQPGDTMWKISLRYNLSFRDFVETNRHIEKPEIIYPGDQLLIPSKGLTDTVVRLTNKARIQKGIEPLHMDEALQRVAAVKAEDMADDGYFSHQSPTYGSPFEMLRDFKIEFDRASENIASVPFSPEEVVSQWLKHPGHQQNLLNPRMTHIGVGYAEGMNGRGYWVQIFIQK</sequence>
<dbReference type="Pfam" id="PF01476">
    <property type="entry name" value="LysM"/>
    <property type="match status" value="1"/>
</dbReference>
<proteinExistence type="predicted"/>
<protein>
    <recommendedName>
        <fullName evidence="1">LysM domain-containing protein</fullName>
    </recommendedName>
</protein>
<dbReference type="SMART" id="SM00257">
    <property type="entry name" value="LysM"/>
    <property type="match status" value="1"/>
</dbReference>
<dbReference type="InterPro" id="IPR035940">
    <property type="entry name" value="CAP_sf"/>
</dbReference>
<evidence type="ECO:0000259" key="1">
    <source>
        <dbReference type="PROSITE" id="PS51782"/>
    </source>
</evidence>
<reference evidence="3" key="1">
    <citation type="journal article" date="2019" name="Int. J. Syst. Evol. Microbiol.">
        <title>The Global Catalogue of Microorganisms (GCM) 10K type strain sequencing project: providing services to taxonomists for standard genome sequencing and annotation.</title>
        <authorList>
            <consortium name="The Broad Institute Genomics Platform"/>
            <consortium name="The Broad Institute Genome Sequencing Center for Infectious Disease"/>
            <person name="Wu L."/>
            <person name="Ma J."/>
        </authorList>
    </citation>
    <scope>NUCLEOTIDE SEQUENCE [LARGE SCALE GENOMIC DNA]</scope>
    <source>
        <strain evidence="3">CCM 7282</strain>
    </source>
</reference>
<organism evidence="2 3">
    <name type="scientific">Thalassobacillus devorans</name>
    <dbReference type="NCBI Taxonomy" id="279813"/>
    <lineage>
        <taxon>Bacteria</taxon>
        <taxon>Bacillati</taxon>
        <taxon>Bacillota</taxon>
        <taxon>Bacilli</taxon>
        <taxon>Bacillales</taxon>
        <taxon>Bacillaceae</taxon>
        <taxon>Thalassobacillus</taxon>
    </lineage>
</organism>
<dbReference type="RefSeq" id="WP_062443915.1">
    <property type="nucleotide sequence ID" value="NZ_BMCJ01000009.1"/>
</dbReference>
<name>A0ABQ1PTC3_9BACI</name>
<evidence type="ECO:0000313" key="3">
    <source>
        <dbReference type="Proteomes" id="UP000619534"/>
    </source>
</evidence>
<dbReference type="InterPro" id="IPR014044">
    <property type="entry name" value="CAP_dom"/>
</dbReference>